<protein>
    <recommendedName>
        <fullName evidence="3">XRE family transcriptional regulator</fullName>
    </recommendedName>
</protein>
<accession>A0ABN3J8F4</accession>
<proteinExistence type="predicted"/>
<dbReference type="Proteomes" id="UP001501231">
    <property type="component" value="Unassembled WGS sequence"/>
</dbReference>
<dbReference type="Gene3D" id="1.25.40.10">
    <property type="entry name" value="Tetratricopeptide repeat domain"/>
    <property type="match status" value="1"/>
</dbReference>
<evidence type="ECO:0000313" key="2">
    <source>
        <dbReference type="Proteomes" id="UP001501231"/>
    </source>
</evidence>
<organism evidence="1 2">
    <name type="scientific">Actinomadura vinacea</name>
    <dbReference type="NCBI Taxonomy" id="115336"/>
    <lineage>
        <taxon>Bacteria</taxon>
        <taxon>Bacillati</taxon>
        <taxon>Actinomycetota</taxon>
        <taxon>Actinomycetes</taxon>
        <taxon>Streptosporangiales</taxon>
        <taxon>Thermomonosporaceae</taxon>
        <taxon>Actinomadura</taxon>
    </lineage>
</organism>
<evidence type="ECO:0008006" key="3">
    <source>
        <dbReference type="Google" id="ProtNLM"/>
    </source>
</evidence>
<dbReference type="SUPFAM" id="SSF48452">
    <property type="entry name" value="TPR-like"/>
    <property type="match status" value="1"/>
</dbReference>
<evidence type="ECO:0000313" key="1">
    <source>
        <dbReference type="EMBL" id="GAA2423239.1"/>
    </source>
</evidence>
<reference evidence="1 2" key="1">
    <citation type="journal article" date="2019" name="Int. J. Syst. Evol. Microbiol.">
        <title>The Global Catalogue of Microorganisms (GCM) 10K type strain sequencing project: providing services to taxonomists for standard genome sequencing and annotation.</title>
        <authorList>
            <consortium name="The Broad Institute Genomics Platform"/>
            <consortium name="The Broad Institute Genome Sequencing Center for Infectious Disease"/>
            <person name="Wu L."/>
            <person name="Ma J."/>
        </authorList>
    </citation>
    <scope>NUCLEOTIDE SEQUENCE [LARGE SCALE GENOMIC DNA]</scope>
    <source>
        <strain evidence="1 2">JCM 3325</strain>
    </source>
</reference>
<gene>
    <name evidence="1" type="ORF">GCM10010191_38990</name>
</gene>
<name>A0ABN3J8F4_9ACTN</name>
<sequence length="437" mass="47694">MPADQKAIRKAIGARLRAAREEPLSPSGRARYSREKWAILLRNAAGPGARDLPDVKTLAHMIKEWERGDHIPKPTTYRPLYAKVTGKTEAELFGADSITQPAQDDAADEAVELAAWLEQSNVGDGVIGYLETATRRLTFDYPRRPPLEVLDEARGLQARVTHILRNGRQRLSQTQALLTVSAELFALINLLAGDVGRYSLADAYGYAAWTCADEADSDPARALVLCTQSKTARWEGRYAAAAELARRGFELAPEGARGRILLAVSEATALQSRGDIDTAYEALQRAQDARDDLNAVDETADAWSCPRARQETYALQVGLGARDPDAMLRSVQAADDAWADGAPRVYGTWAQVRIGAALAHVMMGEPEGAAEELGPVFDLGQEYRVVTIIGRMSEVAQRLGQSRYKGDSRATSLQERIRAFQTGSLEHKALTAPEEAP</sequence>
<keyword evidence="2" id="KW-1185">Reference proteome</keyword>
<comment type="caution">
    <text evidence="1">The sequence shown here is derived from an EMBL/GenBank/DDBJ whole genome shotgun (WGS) entry which is preliminary data.</text>
</comment>
<dbReference type="RefSeq" id="WP_344590426.1">
    <property type="nucleotide sequence ID" value="NZ_BAAARW010000012.1"/>
</dbReference>
<dbReference type="InterPro" id="IPR011990">
    <property type="entry name" value="TPR-like_helical_dom_sf"/>
</dbReference>
<dbReference type="EMBL" id="BAAARW010000012">
    <property type="protein sequence ID" value="GAA2423239.1"/>
    <property type="molecule type" value="Genomic_DNA"/>
</dbReference>